<reference evidence="1 2" key="1">
    <citation type="journal article" date="2022" name="Front. Cell. Infect. Microbiol.">
        <title>The Genomes of Two Strains of Taenia crassiceps the Animal Model for the Study of Human Cysticercosis.</title>
        <authorList>
            <person name="Bobes R.J."/>
            <person name="Estrada K."/>
            <person name="Rios-Valencia D.G."/>
            <person name="Calderon-Gallegos A."/>
            <person name="de la Torre P."/>
            <person name="Carrero J.C."/>
            <person name="Sanchez-Flores A."/>
            <person name="Laclette J.P."/>
        </authorList>
    </citation>
    <scope>NUCLEOTIDE SEQUENCE [LARGE SCALE GENOMIC DNA]</scope>
    <source>
        <strain evidence="1">WFUcys</strain>
    </source>
</reference>
<accession>A0ABR4QQR7</accession>
<dbReference type="Proteomes" id="UP001651158">
    <property type="component" value="Unassembled WGS sequence"/>
</dbReference>
<protein>
    <submittedName>
        <fullName evidence="1">Uncharacterized protein</fullName>
    </submittedName>
</protein>
<gene>
    <name evidence="1" type="ORF">TcWFU_005478</name>
</gene>
<sequence length="218" mass="24602">MTCQEPLDVLQILLIEVHFLRCFCRDHSIRLQPCARQAVCDREQARQHERLIALYKSNRAIIGIINKANIRIGSRPPMWGVMLNHAPMCVCLTACLPEFTDGGHNANQHPSSPTSIEYLVRPPLIDNLTSFVNQNFCSRCSRQNLLQQPAKFDFSIILSCMPINENCDFEELEVDAPPIKAYAPSVARALCFPFIPLHLATPFVPSAACSKLEQWDLV</sequence>
<evidence type="ECO:0000313" key="2">
    <source>
        <dbReference type="Proteomes" id="UP001651158"/>
    </source>
</evidence>
<dbReference type="EMBL" id="JAKROA010000001">
    <property type="protein sequence ID" value="KAL5112158.1"/>
    <property type="molecule type" value="Genomic_DNA"/>
</dbReference>
<name>A0ABR4QQR7_9CEST</name>
<comment type="caution">
    <text evidence="1">The sequence shown here is derived from an EMBL/GenBank/DDBJ whole genome shotgun (WGS) entry which is preliminary data.</text>
</comment>
<keyword evidence="2" id="KW-1185">Reference proteome</keyword>
<evidence type="ECO:0000313" key="1">
    <source>
        <dbReference type="EMBL" id="KAL5112158.1"/>
    </source>
</evidence>
<organism evidence="1 2">
    <name type="scientific">Taenia crassiceps</name>
    <dbReference type="NCBI Taxonomy" id="6207"/>
    <lineage>
        <taxon>Eukaryota</taxon>
        <taxon>Metazoa</taxon>
        <taxon>Spiralia</taxon>
        <taxon>Lophotrochozoa</taxon>
        <taxon>Platyhelminthes</taxon>
        <taxon>Cestoda</taxon>
        <taxon>Eucestoda</taxon>
        <taxon>Cyclophyllidea</taxon>
        <taxon>Taeniidae</taxon>
        <taxon>Taenia</taxon>
    </lineage>
</organism>
<proteinExistence type="predicted"/>